<name>A0A9D1MZ27_9CLOT</name>
<dbReference type="PANTHER" id="PTHR48094:SF11">
    <property type="entry name" value="GLUTATHIONE-INDEPENDENT GLYOXALASE HSP31-RELATED"/>
    <property type="match status" value="1"/>
</dbReference>
<dbReference type="PANTHER" id="PTHR48094">
    <property type="entry name" value="PROTEIN/NUCLEIC ACID DEGLYCASE DJ-1-RELATED"/>
    <property type="match status" value="1"/>
</dbReference>
<evidence type="ECO:0000256" key="2">
    <source>
        <dbReference type="ARBA" id="ARBA00023239"/>
    </source>
</evidence>
<evidence type="ECO:0000256" key="3">
    <source>
        <dbReference type="ARBA" id="ARBA00038493"/>
    </source>
</evidence>
<sequence length="222" mass="24822">MEKTKKILIVVTNTSDSGDLHKTGVWLEEFAVPYYAFQDEGYEVTVASPLGGVAPIDENSLECKNPTEWDYTKKYLDNTKKLDEVDYKTYDAIFIPGGHGPMFDLAQNELLGEIVSYFYNTHKPVAALCHGPAGLINAKTETNEPIVKGMRLTSFTNEEEKIIKKDKMVPFLLESKLRQLGALFEDAAPWSEHVVVDENLITGQNPASAKLTAEHTIKKLKL</sequence>
<accession>A0A9D1MZ27</accession>
<dbReference type="GO" id="GO:0019172">
    <property type="term" value="F:glyoxalase III activity"/>
    <property type="evidence" value="ECO:0007669"/>
    <property type="project" value="TreeGrafter"/>
</dbReference>
<keyword evidence="2" id="KW-0456">Lyase</keyword>
<dbReference type="Pfam" id="PF01965">
    <property type="entry name" value="DJ-1_PfpI"/>
    <property type="match status" value="1"/>
</dbReference>
<feature type="domain" description="DJ-1/PfpI" evidence="4">
    <location>
        <begin position="27"/>
        <end position="213"/>
    </location>
</feature>
<proteinExistence type="inferred from homology"/>
<dbReference type="SUPFAM" id="SSF52317">
    <property type="entry name" value="Class I glutamine amidotransferase-like"/>
    <property type="match status" value="1"/>
</dbReference>
<dbReference type="InterPro" id="IPR029062">
    <property type="entry name" value="Class_I_gatase-like"/>
</dbReference>
<dbReference type="EMBL" id="DVOD01000021">
    <property type="protein sequence ID" value="HIU92102.1"/>
    <property type="molecule type" value="Genomic_DNA"/>
</dbReference>
<dbReference type="AlphaFoldDB" id="A0A9D1MZ27"/>
<protein>
    <submittedName>
        <fullName evidence="5">Type 1 glutamine amidotransferase domain-containing protein</fullName>
    </submittedName>
</protein>
<evidence type="ECO:0000256" key="1">
    <source>
        <dbReference type="ARBA" id="ARBA00023016"/>
    </source>
</evidence>
<dbReference type="GO" id="GO:0019243">
    <property type="term" value="P:methylglyoxal catabolic process to D-lactate via S-lactoyl-glutathione"/>
    <property type="evidence" value="ECO:0007669"/>
    <property type="project" value="TreeGrafter"/>
</dbReference>
<evidence type="ECO:0000313" key="5">
    <source>
        <dbReference type="EMBL" id="HIU92102.1"/>
    </source>
</evidence>
<dbReference type="InterPro" id="IPR050325">
    <property type="entry name" value="Prot/Nucl_acid_deglycase"/>
</dbReference>
<reference evidence="5" key="2">
    <citation type="journal article" date="2021" name="PeerJ">
        <title>Extensive microbial diversity within the chicken gut microbiome revealed by metagenomics and culture.</title>
        <authorList>
            <person name="Gilroy R."/>
            <person name="Ravi A."/>
            <person name="Getino M."/>
            <person name="Pursley I."/>
            <person name="Horton D.L."/>
            <person name="Alikhan N.F."/>
            <person name="Baker D."/>
            <person name="Gharbi K."/>
            <person name="Hall N."/>
            <person name="Watson M."/>
            <person name="Adriaenssens E.M."/>
            <person name="Foster-Nyarko E."/>
            <person name="Jarju S."/>
            <person name="Secka A."/>
            <person name="Antonio M."/>
            <person name="Oren A."/>
            <person name="Chaudhuri R.R."/>
            <person name="La Ragione R."/>
            <person name="Hildebrand F."/>
            <person name="Pallen M.J."/>
        </authorList>
    </citation>
    <scope>NUCLEOTIDE SEQUENCE</scope>
    <source>
        <strain evidence="5">CHK154-7741</strain>
    </source>
</reference>
<gene>
    <name evidence="5" type="ORF">IAD26_03085</name>
</gene>
<dbReference type="Gene3D" id="3.40.50.880">
    <property type="match status" value="1"/>
</dbReference>
<evidence type="ECO:0000313" key="6">
    <source>
        <dbReference type="Proteomes" id="UP000886748"/>
    </source>
</evidence>
<keyword evidence="1" id="KW-0346">Stress response</keyword>
<dbReference type="InterPro" id="IPR002818">
    <property type="entry name" value="DJ-1/PfpI"/>
</dbReference>
<organism evidence="5 6">
    <name type="scientific">Candidatus Limenecus avicola</name>
    <dbReference type="NCBI Taxonomy" id="2840847"/>
    <lineage>
        <taxon>Bacteria</taxon>
        <taxon>Bacillati</taxon>
        <taxon>Bacillota</taxon>
        <taxon>Clostridia</taxon>
        <taxon>Eubacteriales</taxon>
        <taxon>Clostridiaceae</taxon>
        <taxon>Clostridiaceae incertae sedis</taxon>
        <taxon>Candidatus Limenecus</taxon>
    </lineage>
</organism>
<reference evidence="5" key="1">
    <citation type="submission" date="2020-10" db="EMBL/GenBank/DDBJ databases">
        <authorList>
            <person name="Gilroy R."/>
        </authorList>
    </citation>
    <scope>NUCLEOTIDE SEQUENCE</scope>
    <source>
        <strain evidence="5">CHK154-7741</strain>
    </source>
</reference>
<dbReference type="CDD" id="cd03141">
    <property type="entry name" value="GATase1_Hsp31_like"/>
    <property type="match status" value="1"/>
</dbReference>
<keyword evidence="5" id="KW-0315">Glutamine amidotransferase</keyword>
<dbReference type="GO" id="GO:0005737">
    <property type="term" value="C:cytoplasm"/>
    <property type="evidence" value="ECO:0007669"/>
    <property type="project" value="TreeGrafter"/>
</dbReference>
<dbReference type="Proteomes" id="UP000886748">
    <property type="component" value="Unassembled WGS sequence"/>
</dbReference>
<comment type="caution">
    <text evidence="5">The sequence shown here is derived from an EMBL/GenBank/DDBJ whole genome shotgun (WGS) entry which is preliminary data.</text>
</comment>
<comment type="similarity">
    <text evidence="3">Belongs to the peptidase C56 family. HSP31-like subfamily.</text>
</comment>
<evidence type="ECO:0000259" key="4">
    <source>
        <dbReference type="Pfam" id="PF01965"/>
    </source>
</evidence>